<sequence>MQISSDTARNQDSTFLMRWPFSSQDEHAATLDIDFDVEMPSPSDESGQANYFESPTDVNETPFHLDPLPSANPSCTPATSTLPLDLHSELIAGADGVISHVTPSYSTKTGTQSPVIGDAVNPGVLLADLQQSLSKQLVALESTPWDLTTLSITSSATTASGNEREPGQEGSFNPVASILASTSEFVTILRLLKKPTPDVRHNYRQNHESSEPYIGWPTPVTSVLSQNTFPSTPILESAPTITSSSQKVQSRVHLLTTINCYFLVLSIFDGIFSRLLADSEEVRPQGLNSAHASSSSPFFSLQSSSSRNPRPELLFAGHSVTLNARLRTRLLVQVVEHQLEILEQDLGLPQQYCVSSARADDASNKPAEDGILGRRESLLLLQAVMGWAADTDDSGSFRRGEELGRSPVTSSLIDKLKRAQRAPARH</sequence>
<keyword evidence="2" id="KW-1185">Reference proteome</keyword>
<name>A0ACC2JRJ9_9PEZI</name>
<dbReference type="Proteomes" id="UP001153332">
    <property type="component" value="Unassembled WGS sequence"/>
</dbReference>
<reference evidence="1" key="1">
    <citation type="submission" date="2022-12" db="EMBL/GenBank/DDBJ databases">
        <title>Genome Sequence of Lasiodiplodia mahajangana.</title>
        <authorList>
            <person name="Buettner E."/>
        </authorList>
    </citation>
    <scope>NUCLEOTIDE SEQUENCE</scope>
    <source>
        <strain evidence="1">VT137</strain>
    </source>
</reference>
<evidence type="ECO:0000313" key="2">
    <source>
        <dbReference type="Proteomes" id="UP001153332"/>
    </source>
</evidence>
<organism evidence="1 2">
    <name type="scientific">Lasiodiplodia mahajangana</name>
    <dbReference type="NCBI Taxonomy" id="1108764"/>
    <lineage>
        <taxon>Eukaryota</taxon>
        <taxon>Fungi</taxon>
        <taxon>Dikarya</taxon>
        <taxon>Ascomycota</taxon>
        <taxon>Pezizomycotina</taxon>
        <taxon>Dothideomycetes</taxon>
        <taxon>Dothideomycetes incertae sedis</taxon>
        <taxon>Botryosphaeriales</taxon>
        <taxon>Botryosphaeriaceae</taxon>
        <taxon>Lasiodiplodia</taxon>
    </lineage>
</organism>
<dbReference type="EMBL" id="JAPUUL010000612">
    <property type="protein sequence ID" value="KAJ8129977.1"/>
    <property type="molecule type" value="Genomic_DNA"/>
</dbReference>
<evidence type="ECO:0000313" key="1">
    <source>
        <dbReference type="EMBL" id="KAJ8129977.1"/>
    </source>
</evidence>
<accession>A0ACC2JRJ9</accession>
<protein>
    <submittedName>
        <fullName evidence="1">Uncharacterized protein</fullName>
    </submittedName>
</protein>
<gene>
    <name evidence="1" type="ORF">O1611_g3653</name>
</gene>
<comment type="caution">
    <text evidence="1">The sequence shown here is derived from an EMBL/GenBank/DDBJ whole genome shotgun (WGS) entry which is preliminary data.</text>
</comment>
<proteinExistence type="predicted"/>